<keyword evidence="7" id="KW-0342">GTP-binding</keyword>
<dbReference type="InterPro" id="IPR027417">
    <property type="entry name" value="P-loop_NTPase"/>
</dbReference>
<evidence type="ECO:0000256" key="4">
    <source>
        <dbReference type="ARBA" id="ARBA00022741"/>
    </source>
</evidence>
<dbReference type="Pfam" id="PF02492">
    <property type="entry name" value="cobW"/>
    <property type="match status" value="1"/>
</dbReference>
<evidence type="ECO:0000256" key="3">
    <source>
        <dbReference type="ARBA" id="ARBA00022723"/>
    </source>
</evidence>
<keyword evidence="3" id="KW-0479">Metal-binding</keyword>
<name>A0ABY7BKN7_9FIRM</name>
<evidence type="ECO:0000256" key="2">
    <source>
        <dbReference type="ARBA" id="ARBA00022596"/>
    </source>
</evidence>
<dbReference type="PANTHER" id="PTHR30134">
    <property type="entry name" value="HYDROGENASE PROTEIN ASSEMBLY PROTEIN, NICKEL CHAPERONE"/>
    <property type="match status" value="1"/>
</dbReference>
<organism evidence="9 10">
    <name type="scientific">Caldicellulosiruptor morganii</name>
    <dbReference type="NCBI Taxonomy" id="1387555"/>
    <lineage>
        <taxon>Bacteria</taxon>
        <taxon>Bacillati</taxon>
        <taxon>Bacillota</taxon>
        <taxon>Bacillota incertae sedis</taxon>
        <taxon>Caldicellulosiruptorales</taxon>
        <taxon>Caldicellulosiruptoraceae</taxon>
        <taxon>Caldicellulosiruptor</taxon>
    </lineage>
</organism>
<dbReference type="PIRSF" id="PIRSF005624">
    <property type="entry name" value="Ni-bind_GTPase"/>
    <property type="match status" value="1"/>
</dbReference>
<evidence type="ECO:0000256" key="1">
    <source>
        <dbReference type="ARBA" id="ARBA00006211"/>
    </source>
</evidence>
<dbReference type="InterPro" id="IPR004392">
    <property type="entry name" value="Hyd_mat_HypB"/>
</dbReference>
<reference evidence="9" key="1">
    <citation type="submission" date="2022-12" db="EMBL/GenBank/DDBJ databases">
        <authorList>
            <person name="Bing R.G."/>
            <person name="Willard D.J."/>
            <person name="Manesh M.J.H."/>
            <person name="Laemthong T."/>
            <person name="Crosby J.R."/>
            <person name="Kelly R.M."/>
        </authorList>
    </citation>
    <scope>NUCLEOTIDE SEQUENCE</scope>
    <source>
        <strain evidence="9">DSM 8990</strain>
    </source>
</reference>
<evidence type="ECO:0000256" key="6">
    <source>
        <dbReference type="ARBA" id="ARBA00022833"/>
    </source>
</evidence>
<evidence type="ECO:0000313" key="9">
    <source>
        <dbReference type="EMBL" id="WAM33149.1"/>
    </source>
</evidence>
<sequence>MEMKIKVIKDILQKNEFSADSIRELAKENRWFLINVMGSPGAGKTSFIRTMINAFKDKFNIAVIEGDVASTIDAEEISKLGVKVLQINTGGACHLVADSINEAILNLNPGKNTIIFIENIGNLICPSSFDLGENMRVVISSAAEGDDKPYKYPIMFESSDVVVLSKIDVAEVIGFDMERYIKGLKAIKGDNLNLFKVSFKTSEGLNELEDYFSKLFSSYFNHK</sequence>
<dbReference type="PANTHER" id="PTHR30134:SF2">
    <property type="entry name" value="HYDROGENASE MATURATION FACTOR HYPB"/>
    <property type="match status" value="1"/>
</dbReference>
<dbReference type="NCBIfam" id="TIGR00073">
    <property type="entry name" value="hypB"/>
    <property type="match status" value="1"/>
</dbReference>
<accession>A0ABY7BKN7</accession>
<keyword evidence="6" id="KW-0862">Zinc</keyword>
<comment type="similarity">
    <text evidence="1">Belongs to the SIMIBI class G3E GTPase family. HypB/HupM subfamily.</text>
</comment>
<feature type="domain" description="CobW/HypB/UreG nucleotide-binding" evidence="8">
    <location>
        <begin position="34"/>
        <end position="188"/>
    </location>
</feature>
<keyword evidence="2" id="KW-0533">Nickel</keyword>
<keyword evidence="10" id="KW-1185">Reference proteome</keyword>
<dbReference type="Proteomes" id="UP001164909">
    <property type="component" value="Chromosome"/>
</dbReference>
<evidence type="ECO:0000256" key="7">
    <source>
        <dbReference type="ARBA" id="ARBA00023134"/>
    </source>
</evidence>
<dbReference type="EMBL" id="CP113865">
    <property type="protein sequence ID" value="WAM33149.1"/>
    <property type="molecule type" value="Genomic_DNA"/>
</dbReference>
<evidence type="ECO:0000256" key="5">
    <source>
        <dbReference type="ARBA" id="ARBA00022801"/>
    </source>
</evidence>
<keyword evidence="4" id="KW-0547">Nucleotide-binding</keyword>
<gene>
    <name evidence="9" type="primary">hypB</name>
    <name evidence="9" type="ORF">OTK00_001623</name>
</gene>
<dbReference type="InterPro" id="IPR003495">
    <property type="entry name" value="CobW/HypB/UreG_nucleotide-bd"/>
</dbReference>
<proteinExistence type="inferred from homology"/>
<evidence type="ECO:0000259" key="8">
    <source>
        <dbReference type="Pfam" id="PF02492"/>
    </source>
</evidence>
<evidence type="ECO:0000313" key="10">
    <source>
        <dbReference type="Proteomes" id="UP001164909"/>
    </source>
</evidence>
<dbReference type="SUPFAM" id="SSF52540">
    <property type="entry name" value="P-loop containing nucleoside triphosphate hydrolases"/>
    <property type="match status" value="1"/>
</dbReference>
<keyword evidence="5" id="KW-0378">Hydrolase</keyword>
<dbReference type="Gene3D" id="3.40.50.300">
    <property type="entry name" value="P-loop containing nucleotide triphosphate hydrolases"/>
    <property type="match status" value="1"/>
</dbReference>
<protein>
    <submittedName>
        <fullName evidence="9">Hydrogenase nickel incorporation protein HypB</fullName>
    </submittedName>
</protein>